<organism evidence="13">
    <name type="scientific">marine sediment metagenome</name>
    <dbReference type="NCBI Taxonomy" id="412755"/>
    <lineage>
        <taxon>unclassified sequences</taxon>
        <taxon>metagenomes</taxon>
        <taxon>ecological metagenomes</taxon>
    </lineage>
</organism>
<keyword evidence="6" id="KW-0227">DNA damage</keyword>
<feature type="domain" description="DNA-directed DNA polymerase family A palm" evidence="11">
    <location>
        <begin position="160"/>
        <end position="251"/>
    </location>
</feature>
<dbReference type="GO" id="GO:0003887">
    <property type="term" value="F:DNA-directed DNA polymerase activity"/>
    <property type="evidence" value="ECO:0007669"/>
    <property type="project" value="UniProtKB-KW"/>
</dbReference>
<comment type="catalytic activity">
    <reaction evidence="10">
        <text>DNA(n) + a 2'-deoxyribonucleoside 5'-triphosphate = DNA(n+1) + diphosphate</text>
        <dbReference type="Rhea" id="RHEA:22508"/>
        <dbReference type="Rhea" id="RHEA-COMP:17339"/>
        <dbReference type="Rhea" id="RHEA-COMP:17340"/>
        <dbReference type="ChEBI" id="CHEBI:33019"/>
        <dbReference type="ChEBI" id="CHEBI:61560"/>
        <dbReference type="ChEBI" id="CHEBI:173112"/>
        <dbReference type="EC" id="2.7.7.7"/>
    </reaction>
</comment>
<dbReference type="AlphaFoldDB" id="X1N672"/>
<dbReference type="SUPFAM" id="SSF56672">
    <property type="entry name" value="DNA/RNA polymerases"/>
    <property type="match status" value="1"/>
</dbReference>
<dbReference type="InterPro" id="IPR043502">
    <property type="entry name" value="DNA/RNA_pol_sf"/>
</dbReference>
<keyword evidence="3" id="KW-0808">Transferase</keyword>
<comment type="similarity">
    <text evidence="1">Belongs to the DNA polymerase type-A family.</text>
</comment>
<keyword evidence="5" id="KW-0235">DNA replication</keyword>
<name>X1N672_9ZZZZ</name>
<dbReference type="Gene3D" id="3.30.420.10">
    <property type="entry name" value="Ribonuclease H-like superfamily/Ribonuclease H"/>
    <property type="match status" value="1"/>
</dbReference>
<keyword evidence="7" id="KW-0239">DNA-directed DNA polymerase</keyword>
<dbReference type="GO" id="GO:0006261">
    <property type="term" value="P:DNA-templated DNA replication"/>
    <property type="evidence" value="ECO:0007669"/>
    <property type="project" value="InterPro"/>
</dbReference>
<dbReference type="SUPFAM" id="SSF53098">
    <property type="entry name" value="Ribonuclease H-like"/>
    <property type="match status" value="1"/>
</dbReference>
<comment type="caution">
    <text evidence="13">The sequence shown here is derived from an EMBL/GenBank/DDBJ whole genome shotgun (WGS) entry which is preliminary data.</text>
</comment>
<keyword evidence="8" id="KW-0238">DNA-binding</keyword>
<accession>X1N672</accession>
<dbReference type="Pfam" id="PF00476">
    <property type="entry name" value="DNA_pol_A"/>
    <property type="match status" value="1"/>
</dbReference>
<dbReference type="InterPro" id="IPR002562">
    <property type="entry name" value="3'-5'_exonuclease_dom"/>
</dbReference>
<reference evidence="13" key="1">
    <citation type="journal article" date="2014" name="Front. Microbiol.">
        <title>High frequency of phylogenetically diverse reductive dehalogenase-homologous genes in deep subseafloor sedimentary metagenomes.</title>
        <authorList>
            <person name="Kawai M."/>
            <person name="Futagami T."/>
            <person name="Toyoda A."/>
            <person name="Takaki Y."/>
            <person name="Nishi S."/>
            <person name="Hori S."/>
            <person name="Arai W."/>
            <person name="Tsubouchi T."/>
            <person name="Morono Y."/>
            <person name="Uchiyama I."/>
            <person name="Ito T."/>
            <person name="Fujiyama A."/>
            <person name="Inagaki F."/>
            <person name="Takami H."/>
        </authorList>
    </citation>
    <scope>NUCLEOTIDE SEQUENCE</scope>
    <source>
        <strain evidence="13">Expedition CK06-06</strain>
    </source>
</reference>
<evidence type="ECO:0000256" key="3">
    <source>
        <dbReference type="ARBA" id="ARBA00022679"/>
    </source>
</evidence>
<evidence type="ECO:0000256" key="9">
    <source>
        <dbReference type="ARBA" id="ARBA00023204"/>
    </source>
</evidence>
<dbReference type="Gene3D" id="1.20.1060.10">
    <property type="entry name" value="Taq DNA Polymerase, Chain T, domain 4"/>
    <property type="match status" value="1"/>
</dbReference>
<proteinExistence type="inferred from homology"/>
<evidence type="ECO:0000259" key="12">
    <source>
        <dbReference type="Pfam" id="PF01612"/>
    </source>
</evidence>
<dbReference type="InterPro" id="IPR036397">
    <property type="entry name" value="RNaseH_sf"/>
</dbReference>
<evidence type="ECO:0000256" key="6">
    <source>
        <dbReference type="ARBA" id="ARBA00022763"/>
    </source>
</evidence>
<feature type="non-terminal residue" evidence="13">
    <location>
        <position position="1"/>
    </location>
</feature>
<dbReference type="InterPro" id="IPR001098">
    <property type="entry name" value="DNA-dir_DNA_pol_A_palm_dom"/>
</dbReference>
<protein>
    <recommendedName>
        <fullName evidence="2">DNA-directed DNA polymerase</fullName>
        <ecNumber evidence="2">2.7.7.7</ecNumber>
    </recommendedName>
</protein>
<evidence type="ECO:0000256" key="8">
    <source>
        <dbReference type="ARBA" id="ARBA00023125"/>
    </source>
</evidence>
<dbReference type="CDD" id="cd06139">
    <property type="entry name" value="DNA_polA_I_Ecoli_like_exo"/>
    <property type="match status" value="1"/>
</dbReference>
<dbReference type="PANTHER" id="PTHR10133:SF27">
    <property type="entry name" value="DNA POLYMERASE NU"/>
    <property type="match status" value="1"/>
</dbReference>
<dbReference type="Pfam" id="PF01612">
    <property type="entry name" value="DNA_pol_A_exo1"/>
    <property type="match status" value="1"/>
</dbReference>
<dbReference type="EC" id="2.7.7.7" evidence="2"/>
<evidence type="ECO:0000256" key="4">
    <source>
        <dbReference type="ARBA" id="ARBA00022695"/>
    </source>
</evidence>
<evidence type="ECO:0000313" key="13">
    <source>
        <dbReference type="EMBL" id="GAI22355.1"/>
    </source>
</evidence>
<dbReference type="GO" id="GO:0006302">
    <property type="term" value="P:double-strand break repair"/>
    <property type="evidence" value="ECO:0007669"/>
    <property type="project" value="TreeGrafter"/>
</dbReference>
<sequence>PLGQATLKIHTHLEKLRPVLQDERIAKYGHNIKYDLLVLKAAGIELAGITFDTMVASYLLEADRPSHSLKALGQELLGLEVTDISELIGSGKNQIAFDQVPLEQAFPYASQDADITWQLQALLSSQLAPAGVEELFYDVEMPLVQVLAQIQYHGIALDNEKLRQMSRDLQKRSQQLIEQIHQQADGQFNIDSPQQLAEVLFNKLGLTPVRKTKTGLSTDMAVLETLSSSHPLPSLVLQYRRIAKLRNTYLAARRWSWLTDCKSTPKT</sequence>
<feature type="domain" description="3'-5' exonuclease" evidence="12">
    <location>
        <begin position="6"/>
        <end position="127"/>
    </location>
</feature>
<dbReference type="GO" id="GO:0003677">
    <property type="term" value="F:DNA binding"/>
    <property type="evidence" value="ECO:0007669"/>
    <property type="project" value="UniProtKB-KW"/>
</dbReference>
<keyword evidence="4" id="KW-0548">Nucleotidyltransferase</keyword>
<dbReference type="GO" id="GO:0008408">
    <property type="term" value="F:3'-5' exonuclease activity"/>
    <property type="evidence" value="ECO:0007669"/>
    <property type="project" value="InterPro"/>
</dbReference>
<evidence type="ECO:0000256" key="1">
    <source>
        <dbReference type="ARBA" id="ARBA00007705"/>
    </source>
</evidence>
<dbReference type="InterPro" id="IPR002298">
    <property type="entry name" value="DNA_polymerase_A"/>
</dbReference>
<gene>
    <name evidence="13" type="ORF">S06H3_25555</name>
</gene>
<evidence type="ECO:0000256" key="10">
    <source>
        <dbReference type="ARBA" id="ARBA00049244"/>
    </source>
</evidence>
<evidence type="ECO:0000256" key="7">
    <source>
        <dbReference type="ARBA" id="ARBA00022932"/>
    </source>
</evidence>
<evidence type="ECO:0000259" key="11">
    <source>
        <dbReference type="Pfam" id="PF00476"/>
    </source>
</evidence>
<keyword evidence="9" id="KW-0234">DNA repair</keyword>
<dbReference type="InterPro" id="IPR012337">
    <property type="entry name" value="RNaseH-like_sf"/>
</dbReference>
<evidence type="ECO:0000256" key="5">
    <source>
        <dbReference type="ARBA" id="ARBA00022705"/>
    </source>
</evidence>
<dbReference type="EMBL" id="BARV01014719">
    <property type="protein sequence ID" value="GAI22355.1"/>
    <property type="molecule type" value="Genomic_DNA"/>
</dbReference>
<dbReference type="PANTHER" id="PTHR10133">
    <property type="entry name" value="DNA POLYMERASE I"/>
    <property type="match status" value="1"/>
</dbReference>
<dbReference type="FunFam" id="1.20.1060.10:FF:000001">
    <property type="entry name" value="DNA polymerase I"/>
    <property type="match status" value="1"/>
</dbReference>
<evidence type="ECO:0000256" key="2">
    <source>
        <dbReference type="ARBA" id="ARBA00012417"/>
    </source>
</evidence>